<feature type="compositionally biased region" description="Low complexity" evidence="4">
    <location>
        <begin position="139"/>
        <end position="155"/>
    </location>
</feature>
<dbReference type="GO" id="GO:0016538">
    <property type="term" value="F:cyclin-dependent protein serine/threonine kinase regulator activity"/>
    <property type="evidence" value="ECO:0007669"/>
    <property type="project" value="InterPro"/>
</dbReference>
<evidence type="ECO:0000256" key="1">
    <source>
        <dbReference type="ARBA" id="ARBA00007782"/>
    </source>
</evidence>
<dbReference type="InterPro" id="IPR000789">
    <property type="entry name" value="Cyclin-dep_kinase_reg-sub"/>
</dbReference>
<feature type="region of interest" description="Disordered" evidence="4">
    <location>
        <begin position="122"/>
        <end position="171"/>
    </location>
</feature>
<evidence type="ECO:0000313" key="6">
    <source>
        <dbReference type="Proteomes" id="UP000287651"/>
    </source>
</evidence>
<reference evidence="5 6" key="1">
    <citation type="journal article" date="2014" name="Agronomy (Basel)">
        <title>A Draft Genome Sequence for Ensete ventricosum, the Drought-Tolerant Tree Against Hunger.</title>
        <authorList>
            <person name="Harrison J."/>
            <person name="Moore K.A."/>
            <person name="Paszkiewicz K."/>
            <person name="Jones T."/>
            <person name="Grant M."/>
            <person name="Ambacheew D."/>
            <person name="Muzemil S."/>
            <person name="Studholme D.J."/>
        </authorList>
    </citation>
    <scope>NUCLEOTIDE SEQUENCE [LARGE SCALE GENOMIC DNA]</scope>
</reference>
<dbReference type="GO" id="GO:0051301">
    <property type="term" value="P:cell division"/>
    <property type="evidence" value="ECO:0007669"/>
    <property type="project" value="UniProtKB-KW"/>
</dbReference>
<evidence type="ECO:0000256" key="3">
    <source>
        <dbReference type="ARBA" id="ARBA00023306"/>
    </source>
</evidence>
<sequence length="179" mass="20419">MGQIQYSEKYFDDTYEYRYSSRSLETQFLRKLLQFSFRCLSILAISPPDRSFFECRHVVLPPEVAKLLPKNRLLSEVSNLAPLMLGFHQNHFFPLKTHPSTKIQILIEWVVMGVPERVAGDRGAAEQGMGALRDPPPGTAHHALPAAAQLPTAAGEPGRRRRRSSYRPSSPQVMYYYQQ</sequence>
<evidence type="ECO:0000313" key="5">
    <source>
        <dbReference type="EMBL" id="RRT68457.1"/>
    </source>
</evidence>
<comment type="caution">
    <text evidence="5">The sequence shown here is derived from an EMBL/GenBank/DDBJ whole genome shotgun (WGS) entry which is preliminary data.</text>
</comment>
<dbReference type="PANTHER" id="PTHR23415">
    <property type="entry name" value="CYCLIN-DEPENDENT KINASES REGULATORY SUBUNIT/60S RIBOSOME SUBUNIT BIOGENESIS PROTEIN NIP7"/>
    <property type="match status" value="1"/>
</dbReference>
<evidence type="ECO:0000256" key="4">
    <source>
        <dbReference type="SAM" id="MobiDB-lite"/>
    </source>
</evidence>
<keyword evidence="3" id="KW-0131">Cell cycle</keyword>
<comment type="similarity">
    <text evidence="1">Belongs to the CKS family.</text>
</comment>
<dbReference type="Gene3D" id="3.30.170.10">
    <property type="entry name" value="Cyclin-dependent kinase, regulatory subunit"/>
    <property type="match status" value="1"/>
</dbReference>
<dbReference type="SUPFAM" id="SSF55637">
    <property type="entry name" value="Cell cycle regulatory proteins"/>
    <property type="match status" value="1"/>
</dbReference>
<dbReference type="EMBL" id="AMZH03004690">
    <property type="protein sequence ID" value="RRT68457.1"/>
    <property type="molecule type" value="Genomic_DNA"/>
</dbReference>
<accession>A0A426ZWX4</accession>
<dbReference type="InterPro" id="IPR036858">
    <property type="entry name" value="Cyclin-dep_kinase_reg-sub_sf"/>
</dbReference>
<name>A0A426ZWX4_ENSVE</name>
<dbReference type="SMART" id="SM01084">
    <property type="entry name" value="CKS"/>
    <property type="match status" value="1"/>
</dbReference>
<keyword evidence="2" id="KW-0132">Cell division</keyword>
<evidence type="ECO:0000256" key="2">
    <source>
        <dbReference type="ARBA" id="ARBA00022618"/>
    </source>
</evidence>
<proteinExistence type="inferred from homology"/>
<gene>
    <name evidence="5" type="ORF">B296_00021906</name>
</gene>
<protein>
    <submittedName>
        <fullName evidence="5">Uncharacterized protein</fullName>
    </submittedName>
</protein>
<organism evidence="5 6">
    <name type="scientific">Ensete ventricosum</name>
    <name type="common">Abyssinian banana</name>
    <name type="synonym">Musa ensete</name>
    <dbReference type="NCBI Taxonomy" id="4639"/>
    <lineage>
        <taxon>Eukaryota</taxon>
        <taxon>Viridiplantae</taxon>
        <taxon>Streptophyta</taxon>
        <taxon>Embryophyta</taxon>
        <taxon>Tracheophyta</taxon>
        <taxon>Spermatophyta</taxon>
        <taxon>Magnoliopsida</taxon>
        <taxon>Liliopsida</taxon>
        <taxon>Zingiberales</taxon>
        <taxon>Musaceae</taxon>
        <taxon>Ensete</taxon>
    </lineage>
</organism>
<dbReference type="Proteomes" id="UP000287651">
    <property type="component" value="Unassembled WGS sequence"/>
</dbReference>
<dbReference type="AlphaFoldDB" id="A0A426ZWX4"/>